<sequence length="565" mass="61459">MTTTTTATTTTMVIAENPIRKALESVKACRTIFSDIFSLRKGNSYIPAIYKQHYFVLLLIELNLAKALDFVHHDGSDEDVELAKKITNVVEAIDVKVNDLMKIVQQVKVSLKISKWKAVFSSGNISWQELKVRSLGDQLMTCQVLLLRAGAPPLTADEIAEVMKKTGINMDWRVQEHITDLKAYQRGSISGPAGISNGVAELTPTDSTVRRPSTFYNVYDARIIGTLNTEAGPVPQVVEGVTPKALTAAEEILQKSISRPGPAALQFESPHLSGIVLTTSVPEINLSVPEGDPARSGSINSSQLPPPANPEEALRRVLREIRNAKLDSSTYPAVSLQVYRKALRIIDSIPNSGASITDEILFLKAHYATICEIGLSRIDSPPTIHLTKALKHNELAFRLAETIQLPKITARANLDKAHIRSRTAQVQERTGLASKGTIRTTAAESYTLFSTAADLMQNAGCQGMNDYHVLAQALLGCGKQAKGMHAAGIGAKPPSKRFSLSSSSSSSSKNIVQPAQSAQSYFTEAVRVVEEGITVGRVEEEPEEALEEFALVGQDALEQLRYLQH</sequence>
<proteinExistence type="predicted"/>
<comment type="caution">
    <text evidence="2">The sequence shown here is derived from an EMBL/GenBank/DDBJ whole genome shotgun (WGS) entry which is preliminary data.</text>
</comment>
<reference evidence="2" key="1">
    <citation type="submission" date="2021-03" db="EMBL/GenBank/DDBJ databases">
        <authorList>
            <person name="Tagirdzhanova G."/>
        </authorList>
    </citation>
    <scope>NUCLEOTIDE SEQUENCE</scope>
</reference>
<gene>
    <name evidence="2" type="ORF">GOMPHAMPRED_002326</name>
</gene>
<evidence type="ECO:0000256" key="1">
    <source>
        <dbReference type="SAM" id="MobiDB-lite"/>
    </source>
</evidence>
<dbReference type="EMBL" id="CAJPDQ010000017">
    <property type="protein sequence ID" value="CAF9921582.1"/>
    <property type="molecule type" value="Genomic_DNA"/>
</dbReference>
<feature type="compositionally biased region" description="Low complexity" evidence="1">
    <location>
        <begin position="499"/>
        <end position="508"/>
    </location>
</feature>
<accession>A0A8H3FA79</accession>
<evidence type="ECO:0000313" key="2">
    <source>
        <dbReference type="EMBL" id="CAF9921582.1"/>
    </source>
</evidence>
<keyword evidence="3" id="KW-1185">Reference proteome</keyword>
<protein>
    <submittedName>
        <fullName evidence="2">Uncharacterized protein</fullName>
    </submittedName>
</protein>
<name>A0A8H3FA79_9LECA</name>
<dbReference type="AlphaFoldDB" id="A0A8H3FA79"/>
<feature type="region of interest" description="Disordered" evidence="1">
    <location>
        <begin position="288"/>
        <end position="309"/>
    </location>
</feature>
<organism evidence="2 3">
    <name type="scientific">Gomphillus americanus</name>
    <dbReference type="NCBI Taxonomy" id="1940652"/>
    <lineage>
        <taxon>Eukaryota</taxon>
        <taxon>Fungi</taxon>
        <taxon>Dikarya</taxon>
        <taxon>Ascomycota</taxon>
        <taxon>Pezizomycotina</taxon>
        <taxon>Lecanoromycetes</taxon>
        <taxon>OSLEUM clade</taxon>
        <taxon>Ostropomycetidae</taxon>
        <taxon>Ostropales</taxon>
        <taxon>Graphidaceae</taxon>
        <taxon>Gomphilloideae</taxon>
        <taxon>Gomphillus</taxon>
    </lineage>
</organism>
<dbReference type="Proteomes" id="UP000664169">
    <property type="component" value="Unassembled WGS sequence"/>
</dbReference>
<feature type="region of interest" description="Disordered" evidence="1">
    <location>
        <begin position="489"/>
        <end position="511"/>
    </location>
</feature>
<dbReference type="OrthoDB" id="10675558at2759"/>
<evidence type="ECO:0000313" key="3">
    <source>
        <dbReference type="Proteomes" id="UP000664169"/>
    </source>
</evidence>